<dbReference type="PROSITE" id="PS50088">
    <property type="entry name" value="ANK_REPEAT"/>
    <property type="match status" value="1"/>
</dbReference>
<evidence type="ECO:0000256" key="2">
    <source>
        <dbReference type="SAM" id="MobiDB-lite"/>
    </source>
</evidence>
<dbReference type="SMART" id="SM00248">
    <property type="entry name" value="ANK"/>
    <property type="match status" value="4"/>
</dbReference>
<proteinExistence type="predicted"/>
<dbReference type="AlphaFoldDB" id="A0AAV8VER6"/>
<evidence type="ECO:0000313" key="4">
    <source>
        <dbReference type="Proteomes" id="UP001159042"/>
    </source>
</evidence>
<dbReference type="InterPro" id="IPR007858">
    <property type="entry name" value="Dpy-30_motif"/>
</dbReference>
<keyword evidence="1" id="KW-0040">ANK repeat</keyword>
<dbReference type="CDD" id="cd22966">
    <property type="entry name" value="DD_DYDC-like"/>
    <property type="match status" value="1"/>
</dbReference>
<reference evidence="3 4" key="1">
    <citation type="journal article" date="2023" name="Insect Mol. Biol.">
        <title>Genome sequencing provides insights into the evolution of gene families encoding plant cell wall-degrading enzymes in longhorned beetles.</title>
        <authorList>
            <person name="Shin N.R."/>
            <person name="Okamura Y."/>
            <person name="Kirsch R."/>
            <person name="Pauchet Y."/>
        </authorList>
    </citation>
    <scope>NUCLEOTIDE SEQUENCE [LARGE SCALE GENOMIC DNA]</scope>
    <source>
        <strain evidence="3">EAD_L_NR</strain>
    </source>
</reference>
<dbReference type="PANTHER" id="PTHR24172">
    <property type="entry name" value="ANK_REP_REGION DOMAIN-CONTAINING PROTEIN"/>
    <property type="match status" value="1"/>
</dbReference>
<dbReference type="PANTHER" id="PTHR24172:SF4">
    <property type="entry name" value="ANK_REP_REGION DOMAIN-CONTAINING PROTEIN"/>
    <property type="match status" value="1"/>
</dbReference>
<keyword evidence="4" id="KW-1185">Reference proteome</keyword>
<dbReference type="Gene3D" id="1.20.890.10">
    <property type="entry name" value="cAMP-dependent protein kinase regulatory subunit, dimerization-anchoring domain"/>
    <property type="match status" value="1"/>
</dbReference>
<accession>A0AAV8VER6</accession>
<name>A0AAV8VER6_9CUCU</name>
<protein>
    <submittedName>
        <fullName evidence="3">Uncharacterized protein</fullName>
    </submittedName>
</protein>
<dbReference type="Proteomes" id="UP001159042">
    <property type="component" value="Unassembled WGS sequence"/>
</dbReference>
<evidence type="ECO:0000313" key="3">
    <source>
        <dbReference type="EMBL" id="KAJ8912630.1"/>
    </source>
</evidence>
<dbReference type="InterPro" id="IPR002110">
    <property type="entry name" value="Ankyrin_rpt"/>
</dbReference>
<dbReference type="Pfam" id="PF05186">
    <property type="entry name" value="Dpy-30"/>
    <property type="match status" value="1"/>
</dbReference>
<dbReference type="InterPro" id="IPR036770">
    <property type="entry name" value="Ankyrin_rpt-contain_sf"/>
</dbReference>
<feature type="repeat" description="ANK" evidence="1">
    <location>
        <begin position="126"/>
        <end position="160"/>
    </location>
</feature>
<dbReference type="Gene3D" id="1.25.40.20">
    <property type="entry name" value="Ankyrin repeat-containing domain"/>
    <property type="match status" value="2"/>
</dbReference>
<organism evidence="3 4">
    <name type="scientific">Exocentrus adspersus</name>
    <dbReference type="NCBI Taxonomy" id="1586481"/>
    <lineage>
        <taxon>Eukaryota</taxon>
        <taxon>Metazoa</taxon>
        <taxon>Ecdysozoa</taxon>
        <taxon>Arthropoda</taxon>
        <taxon>Hexapoda</taxon>
        <taxon>Insecta</taxon>
        <taxon>Pterygota</taxon>
        <taxon>Neoptera</taxon>
        <taxon>Endopterygota</taxon>
        <taxon>Coleoptera</taxon>
        <taxon>Polyphaga</taxon>
        <taxon>Cucujiformia</taxon>
        <taxon>Chrysomeloidea</taxon>
        <taxon>Cerambycidae</taxon>
        <taxon>Lamiinae</taxon>
        <taxon>Acanthocinini</taxon>
        <taxon>Exocentrus</taxon>
    </lineage>
</organism>
<feature type="region of interest" description="Disordered" evidence="2">
    <location>
        <begin position="72"/>
        <end position="93"/>
    </location>
</feature>
<evidence type="ECO:0000256" key="1">
    <source>
        <dbReference type="PROSITE-ProRule" id="PRU00023"/>
    </source>
</evidence>
<dbReference type="InterPro" id="IPR049630">
    <property type="entry name" value="DYDC-like_DD"/>
</dbReference>
<dbReference type="EMBL" id="JANEYG010000118">
    <property type="protein sequence ID" value="KAJ8912630.1"/>
    <property type="molecule type" value="Genomic_DNA"/>
</dbReference>
<sequence length="375" mass="42058">MDYNNIDNVTAENGDVDMPFFATEEGRYLASSLGDPLIKGLTEVANKRPEDPIAYLAQYLYNFANTRNSVRSRGKTQENQQLVTGSPAQVNDNNAVPASIDVVTIDPEDNNSEEESAFSNASRDEHGQSMLHFAAARAHGRNALFQLLIETEINVAYRDELYRTARDISIQANIPENTEEIDRYVLHIATKGDTDKLVELLLDGYDHITDIVDDENVPIVESVSKANQTDTVSFLQSILAFEEKRERVHHAIRQGSINDVTVLLADENDTGSGKLLAIGKNNYGRCTLHIAVLCQQEEIVDYLSNTFPETLKLGDNLERTALHYAMGVDKMETISRVLIKAGARRVAKDLKGRQPTYYFLNKSEILRLQEEEETF</sequence>
<dbReference type="SUPFAM" id="SSF48403">
    <property type="entry name" value="Ankyrin repeat"/>
    <property type="match status" value="1"/>
</dbReference>
<gene>
    <name evidence="3" type="ORF">NQ315_015142</name>
</gene>
<comment type="caution">
    <text evidence="3">The sequence shown here is derived from an EMBL/GenBank/DDBJ whole genome shotgun (WGS) entry which is preliminary data.</text>
</comment>